<feature type="transmembrane region" description="Helical" evidence="1">
    <location>
        <begin position="94"/>
        <end position="119"/>
    </location>
</feature>
<evidence type="ECO:0000313" key="4">
    <source>
        <dbReference type="Proteomes" id="UP000615446"/>
    </source>
</evidence>
<dbReference type="AlphaFoldDB" id="A0A8H3LTJ4"/>
<keyword evidence="1" id="KW-0812">Transmembrane</keyword>
<keyword evidence="1" id="KW-0472">Membrane</keyword>
<sequence length="129" mass="15088">MRNFFCTFGLLVVCSKQLEFLWQLSFGMVKNNTSSIMIILRKQREDIFFVEDFIEMLFSLIINLSTHTEAIYLNMMEHVCCKNHENKQTQASDIYSLGIILWIISVEVIGPMIVHEIIFDTKENSTSLR</sequence>
<evidence type="ECO:0000256" key="1">
    <source>
        <dbReference type="SAM" id="Phobius"/>
    </source>
</evidence>
<keyword evidence="1" id="KW-1133">Transmembrane helix</keyword>
<dbReference type="Proteomes" id="UP000615446">
    <property type="component" value="Unassembled WGS sequence"/>
</dbReference>
<evidence type="ECO:0008006" key="5">
    <source>
        <dbReference type="Google" id="ProtNLM"/>
    </source>
</evidence>
<organism evidence="3 4">
    <name type="scientific">Rhizophagus clarus</name>
    <dbReference type="NCBI Taxonomy" id="94130"/>
    <lineage>
        <taxon>Eukaryota</taxon>
        <taxon>Fungi</taxon>
        <taxon>Fungi incertae sedis</taxon>
        <taxon>Mucoromycota</taxon>
        <taxon>Glomeromycotina</taxon>
        <taxon>Glomeromycetes</taxon>
        <taxon>Glomerales</taxon>
        <taxon>Glomeraceae</taxon>
        <taxon>Rhizophagus</taxon>
    </lineage>
</organism>
<dbReference type="EMBL" id="BLAL01000206">
    <property type="protein sequence ID" value="GES91620.1"/>
    <property type="molecule type" value="Genomic_DNA"/>
</dbReference>
<evidence type="ECO:0000256" key="2">
    <source>
        <dbReference type="SAM" id="SignalP"/>
    </source>
</evidence>
<protein>
    <recommendedName>
        <fullName evidence="5">Protein kinase domain-containing protein</fullName>
    </recommendedName>
</protein>
<comment type="caution">
    <text evidence="3">The sequence shown here is derived from an EMBL/GenBank/DDBJ whole genome shotgun (WGS) entry which is preliminary data.</text>
</comment>
<feature type="chain" id="PRO_5034477067" description="Protein kinase domain-containing protein" evidence="2">
    <location>
        <begin position="16"/>
        <end position="129"/>
    </location>
</feature>
<name>A0A8H3LTJ4_9GLOM</name>
<gene>
    <name evidence="3" type="ORF">RCL2_001842300</name>
</gene>
<feature type="signal peptide" evidence="2">
    <location>
        <begin position="1"/>
        <end position="15"/>
    </location>
</feature>
<keyword evidence="2" id="KW-0732">Signal</keyword>
<reference evidence="3" key="1">
    <citation type="submission" date="2019-10" db="EMBL/GenBank/DDBJ databases">
        <title>Conservation and host-specific expression of non-tandemly repeated heterogenous ribosome RNA gene in arbuscular mycorrhizal fungi.</title>
        <authorList>
            <person name="Maeda T."/>
            <person name="Kobayashi Y."/>
            <person name="Nakagawa T."/>
            <person name="Ezawa T."/>
            <person name="Yamaguchi K."/>
            <person name="Bino T."/>
            <person name="Nishimoto Y."/>
            <person name="Shigenobu S."/>
            <person name="Kawaguchi M."/>
        </authorList>
    </citation>
    <scope>NUCLEOTIDE SEQUENCE</scope>
    <source>
        <strain evidence="3">HR1</strain>
    </source>
</reference>
<accession>A0A8H3LTJ4</accession>
<proteinExistence type="predicted"/>
<evidence type="ECO:0000313" key="3">
    <source>
        <dbReference type="EMBL" id="GES91620.1"/>
    </source>
</evidence>